<evidence type="ECO:0000313" key="10">
    <source>
        <dbReference type="EMBL" id="PAV17937.1"/>
    </source>
</evidence>
<dbReference type="PANTHER" id="PTHR24305:SF166">
    <property type="entry name" value="CYTOCHROME P450 12A4, MITOCHONDRIAL-RELATED"/>
    <property type="match status" value="1"/>
</dbReference>
<comment type="pathway">
    <text evidence="2">Secondary metabolite biosynthesis.</text>
</comment>
<dbReference type="InterPro" id="IPR036396">
    <property type="entry name" value="Cyt_P450_sf"/>
</dbReference>
<keyword evidence="4 9" id="KW-0349">Heme</keyword>
<feature type="binding site" description="axial binding residue" evidence="9">
    <location>
        <position position="479"/>
    </location>
    <ligand>
        <name>heme</name>
        <dbReference type="ChEBI" id="CHEBI:30413"/>
    </ligand>
    <ligandPart>
        <name>Fe</name>
        <dbReference type="ChEBI" id="CHEBI:18248"/>
    </ligandPart>
</feature>
<evidence type="ECO:0000256" key="4">
    <source>
        <dbReference type="ARBA" id="ARBA00022617"/>
    </source>
</evidence>
<proteinExistence type="inferred from homology"/>
<comment type="similarity">
    <text evidence="3">Belongs to the cytochrome P450 family.</text>
</comment>
<keyword evidence="8" id="KW-0503">Monooxygenase</keyword>
<dbReference type="InterPro" id="IPR001128">
    <property type="entry name" value="Cyt_P450"/>
</dbReference>
<dbReference type="Pfam" id="PF00067">
    <property type="entry name" value="p450"/>
    <property type="match status" value="1"/>
</dbReference>
<evidence type="ECO:0000256" key="8">
    <source>
        <dbReference type="ARBA" id="ARBA00023033"/>
    </source>
</evidence>
<dbReference type="PRINTS" id="PR00385">
    <property type="entry name" value="P450"/>
</dbReference>
<dbReference type="GO" id="GO:0020037">
    <property type="term" value="F:heme binding"/>
    <property type="evidence" value="ECO:0007669"/>
    <property type="project" value="InterPro"/>
</dbReference>
<evidence type="ECO:0000256" key="9">
    <source>
        <dbReference type="PIRSR" id="PIRSR602403-1"/>
    </source>
</evidence>
<dbReference type="InParanoid" id="A0A286UED8"/>
<dbReference type="AlphaFoldDB" id="A0A286UED8"/>
<evidence type="ECO:0000256" key="2">
    <source>
        <dbReference type="ARBA" id="ARBA00005179"/>
    </source>
</evidence>
<comment type="cofactor">
    <cofactor evidence="1 9">
        <name>heme</name>
        <dbReference type="ChEBI" id="CHEBI:30413"/>
    </cofactor>
</comment>
<evidence type="ECO:0000256" key="1">
    <source>
        <dbReference type="ARBA" id="ARBA00001971"/>
    </source>
</evidence>
<dbReference type="InterPro" id="IPR002403">
    <property type="entry name" value="Cyt_P450_E_grp-IV"/>
</dbReference>
<dbReference type="CDD" id="cd11069">
    <property type="entry name" value="CYP_FUM15-like"/>
    <property type="match status" value="1"/>
</dbReference>
<dbReference type="GO" id="GO:0005506">
    <property type="term" value="F:iron ion binding"/>
    <property type="evidence" value="ECO:0007669"/>
    <property type="project" value="InterPro"/>
</dbReference>
<comment type="caution">
    <text evidence="10">The sequence shown here is derived from an EMBL/GenBank/DDBJ whole genome shotgun (WGS) entry which is preliminary data.</text>
</comment>
<protein>
    <submittedName>
        <fullName evidence="10">Cytochrome P450</fullName>
    </submittedName>
</protein>
<dbReference type="EMBL" id="NBII01000006">
    <property type="protein sequence ID" value="PAV17937.1"/>
    <property type="molecule type" value="Genomic_DNA"/>
</dbReference>
<accession>A0A286UED8</accession>
<organism evidence="10 11">
    <name type="scientific">Pyrrhoderma noxium</name>
    <dbReference type="NCBI Taxonomy" id="2282107"/>
    <lineage>
        <taxon>Eukaryota</taxon>
        <taxon>Fungi</taxon>
        <taxon>Dikarya</taxon>
        <taxon>Basidiomycota</taxon>
        <taxon>Agaricomycotina</taxon>
        <taxon>Agaricomycetes</taxon>
        <taxon>Hymenochaetales</taxon>
        <taxon>Hymenochaetaceae</taxon>
        <taxon>Pyrrhoderma</taxon>
    </lineage>
</organism>
<keyword evidence="5 9" id="KW-0479">Metal-binding</keyword>
<dbReference type="GO" id="GO:0004497">
    <property type="term" value="F:monooxygenase activity"/>
    <property type="evidence" value="ECO:0007669"/>
    <property type="project" value="UniProtKB-KW"/>
</dbReference>
<name>A0A286UED8_9AGAM</name>
<evidence type="ECO:0000256" key="3">
    <source>
        <dbReference type="ARBA" id="ARBA00010617"/>
    </source>
</evidence>
<dbReference type="Proteomes" id="UP000217199">
    <property type="component" value="Unassembled WGS sequence"/>
</dbReference>
<dbReference type="PANTHER" id="PTHR24305">
    <property type="entry name" value="CYTOCHROME P450"/>
    <property type="match status" value="1"/>
</dbReference>
<evidence type="ECO:0000256" key="7">
    <source>
        <dbReference type="ARBA" id="ARBA00023004"/>
    </source>
</evidence>
<dbReference type="InterPro" id="IPR050121">
    <property type="entry name" value="Cytochrome_P450_monoxygenase"/>
</dbReference>
<keyword evidence="6" id="KW-0560">Oxidoreductase</keyword>
<keyword evidence="11" id="KW-1185">Reference proteome</keyword>
<dbReference type="GO" id="GO:0016705">
    <property type="term" value="F:oxidoreductase activity, acting on paired donors, with incorporation or reduction of molecular oxygen"/>
    <property type="evidence" value="ECO:0007669"/>
    <property type="project" value="InterPro"/>
</dbReference>
<gene>
    <name evidence="10" type="ORF">PNOK_0642300</name>
</gene>
<dbReference type="Gene3D" id="1.10.630.10">
    <property type="entry name" value="Cytochrome P450"/>
    <property type="match status" value="1"/>
</dbReference>
<keyword evidence="7 9" id="KW-0408">Iron</keyword>
<dbReference type="STRING" id="2282107.A0A286UED8"/>
<evidence type="ECO:0000256" key="6">
    <source>
        <dbReference type="ARBA" id="ARBA00023002"/>
    </source>
</evidence>
<dbReference type="SUPFAM" id="SSF48264">
    <property type="entry name" value="Cytochrome P450"/>
    <property type="match status" value="1"/>
</dbReference>
<evidence type="ECO:0000256" key="5">
    <source>
        <dbReference type="ARBA" id="ARBA00022723"/>
    </source>
</evidence>
<sequence>MSTTMYFFKLALFTGLGYGLWKLISRIYWVHSSPLSSLCGPRSSSLLTGNMNEFVQNTSVHHYWTKEYGKVFKVGGLLGESQLFIVDPKAINHIITHSVDYQKPPEARKATKRIFGGDGIIFAEGDTHRYQRRLLNPSFGPSAIKELVPIFFEKALQLREILSNDISTHEYSPKKVDILPWLSRTTLDVIGLAGFNYQFEALNIEKGPNPLNKALSTIFNADGSLGFFRILQAMIPILTYIPTKRGKVELLAKETMLGIAEELVKKRKDVLSGSSKTSEEDEVIRDAGPDLLTTLVAANMDAEISEAQRMSHEELISQIPTLFIAGHETTSTQTTWALYLLCQRKDIQERLYHEVASVPTETPSADELFDLPFLDSVVRETMRIQSAISASSRVAMRDDLIPVSEPFKDKYGIDHTEIRIRKGETIILSIHALNCLTDIWGNDALDFNPDRWLKVPEAARDIPGIWGNIMTFLGGSRSCIGYRFALYEMKVLLFTLIRSFTFELAVPADKIEGRVFGVTRPYVKGDNTSGSQLPVILRSRIAKA</sequence>
<evidence type="ECO:0000313" key="11">
    <source>
        <dbReference type="Proteomes" id="UP000217199"/>
    </source>
</evidence>
<dbReference type="OrthoDB" id="1470350at2759"/>
<reference evidence="10 11" key="1">
    <citation type="journal article" date="2017" name="Mol. Ecol.">
        <title>Comparative and population genomic landscape of Phellinus noxius: A hypervariable fungus causing root rot in trees.</title>
        <authorList>
            <person name="Chung C.L."/>
            <person name="Lee T.J."/>
            <person name="Akiba M."/>
            <person name="Lee H.H."/>
            <person name="Kuo T.H."/>
            <person name="Liu D."/>
            <person name="Ke H.M."/>
            <person name="Yokoi T."/>
            <person name="Roa M.B."/>
            <person name="Lu M.J."/>
            <person name="Chang Y.Y."/>
            <person name="Ann P.J."/>
            <person name="Tsai J.N."/>
            <person name="Chen C.Y."/>
            <person name="Tzean S.S."/>
            <person name="Ota Y."/>
            <person name="Hattori T."/>
            <person name="Sahashi N."/>
            <person name="Liou R.F."/>
            <person name="Kikuchi T."/>
            <person name="Tsai I.J."/>
        </authorList>
    </citation>
    <scope>NUCLEOTIDE SEQUENCE [LARGE SCALE GENOMIC DNA]</scope>
    <source>
        <strain evidence="10 11">FFPRI411160</strain>
    </source>
</reference>
<dbReference type="PRINTS" id="PR00465">
    <property type="entry name" value="EP450IV"/>
</dbReference>